<dbReference type="Pfam" id="PF09732">
    <property type="entry name" value="CactinC_cactus"/>
    <property type="match status" value="1"/>
</dbReference>
<feature type="region of interest" description="Disordered" evidence="3">
    <location>
        <begin position="1"/>
        <end position="20"/>
    </location>
</feature>
<evidence type="ECO:0000256" key="1">
    <source>
        <dbReference type="ARBA" id="ARBA00006895"/>
    </source>
</evidence>
<evidence type="ECO:0000313" key="6">
    <source>
        <dbReference type="EMBL" id="KAL3739934.1"/>
    </source>
</evidence>
<dbReference type="AlphaFoldDB" id="A0ABD3KNN9"/>
<evidence type="ECO:0000259" key="4">
    <source>
        <dbReference type="Pfam" id="PF09732"/>
    </source>
</evidence>
<feature type="domain" description="Splicing factor Cactin C-terminal" evidence="4">
    <location>
        <begin position="317"/>
        <end position="358"/>
    </location>
</feature>
<name>A0ABD3KNN9_EUCGL</name>
<evidence type="ECO:0000256" key="2">
    <source>
        <dbReference type="ARBA" id="ARBA00034534"/>
    </source>
</evidence>
<feature type="domain" description="Splicing factor cactin central" evidence="5">
    <location>
        <begin position="59"/>
        <end position="115"/>
    </location>
</feature>
<dbReference type="InterPro" id="IPR018816">
    <property type="entry name" value="Cactin_central"/>
</dbReference>
<evidence type="ECO:0000313" key="7">
    <source>
        <dbReference type="Proteomes" id="UP001634007"/>
    </source>
</evidence>
<organism evidence="6 7">
    <name type="scientific">Eucalyptus globulus</name>
    <name type="common">Tasmanian blue gum</name>
    <dbReference type="NCBI Taxonomy" id="34317"/>
    <lineage>
        <taxon>Eukaryota</taxon>
        <taxon>Viridiplantae</taxon>
        <taxon>Streptophyta</taxon>
        <taxon>Embryophyta</taxon>
        <taxon>Tracheophyta</taxon>
        <taxon>Spermatophyta</taxon>
        <taxon>Magnoliopsida</taxon>
        <taxon>eudicotyledons</taxon>
        <taxon>Gunneridae</taxon>
        <taxon>Pentapetalae</taxon>
        <taxon>rosids</taxon>
        <taxon>malvids</taxon>
        <taxon>Myrtales</taxon>
        <taxon>Myrtaceae</taxon>
        <taxon>Myrtoideae</taxon>
        <taxon>Eucalypteae</taxon>
        <taxon>Eucalyptus</taxon>
    </lineage>
</organism>
<proteinExistence type="inferred from homology"/>
<dbReference type="EMBL" id="JBJKBG010000005">
    <property type="protein sequence ID" value="KAL3739934.1"/>
    <property type="molecule type" value="Genomic_DNA"/>
</dbReference>
<reference evidence="6 7" key="1">
    <citation type="submission" date="2024-11" db="EMBL/GenBank/DDBJ databases">
        <title>Chromosome-level genome assembly of Eucalyptus globulus Labill. provides insights into its genome evolution.</title>
        <authorList>
            <person name="Li X."/>
        </authorList>
    </citation>
    <scope>NUCLEOTIDE SEQUENCE [LARGE SCALE GENOMIC DNA]</scope>
    <source>
        <strain evidence="6">CL2024</strain>
        <tissue evidence="6">Fresh tender leaves</tissue>
    </source>
</reference>
<gene>
    <name evidence="6" type="ORF">ACJRO7_021242</name>
</gene>
<dbReference type="Proteomes" id="UP001634007">
    <property type="component" value="Unassembled WGS sequence"/>
</dbReference>
<accession>A0ABD3KNN9</accession>
<feature type="region of interest" description="Disordered" evidence="3">
    <location>
        <begin position="210"/>
        <end position="231"/>
    </location>
</feature>
<evidence type="ECO:0000256" key="3">
    <source>
        <dbReference type="SAM" id="MobiDB-lite"/>
    </source>
</evidence>
<sequence>MFSIKAETKGQKERGAEIEKVKKRREEGVLEKAQHEEEMAMLARGCARAEFQDWEKERRCEGCAKAIDILLKHLNGSDDLDIELNEPYMVFKGLTVKETEELRGDVKMHLDLDTDTLTHVEKKDALDRVRACGEEPPAELLAEETGAHSRIEADDIHAAVEAQLSSATAIVVEFWKVILKCSHIQKHLQRLEQPEVDIDRPETTNVLSPIQEEGVPDDEGSMSPEPLPKEEMMESEEEAGSFSLQLLHGDETEGAIDPEENRAALEWKRMEVLEERQRWMQEAMASKPAPSEDNFEMKAIKAMGATEEGDAVFGTGEEDIAFRIVYKAWEYSHKKGFKCTFEGGSLHVYFNFKRHRHR</sequence>
<dbReference type="PANTHER" id="PTHR21737:SF4">
    <property type="entry name" value="SPLICING FACTOR CACTIN"/>
    <property type="match status" value="1"/>
</dbReference>
<comment type="similarity">
    <text evidence="1">Belongs to the CACTIN family.</text>
</comment>
<keyword evidence="7" id="KW-1185">Reference proteome</keyword>
<comment type="caution">
    <text evidence="6">The sequence shown here is derived from an EMBL/GenBank/DDBJ whole genome shotgun (WGS) entry which is preliminary data.</text>
</comment>
<evidence type="ECO:0000259" key="5">
    <source>
        <dbReference type="Pfam" id="PF10312"/>
    </source>
</evidence>
<dbReference type="InterPro" id="IPR019134">
    <property type="entry name" value="Cactin_C"/>
</dbReference>
<dbReference type="PANTHER" id="PTHR21737">
    <property type="entry name" value="POLYGLUTAMINE BINDING PROTEIN 1/MARVEL MEMBRANE-ASSOCIATING DOMAIN CONTAINING 3"/>
    <property type="match status" value="1"/>
</dbReference>
<protein>
    <recommendedName>
        <fullName evidence="2">Splicing factor Cactin</fullName>
    </recommendedName>
</protein>
<dbReference type="Pfam" id="PF10312">
    <property type="entry name" value="Cactin_mid"/>
    <property type="match status" value="1"/>
</dbReference>